<keyword evidence="11" id="KW-1185">Reference proteome</keyword>
<dbReference type="AlphaFoldDB" id="A0AAE1L961"/>
<sequence length="182" mass="20559">MELTHAFVLTKCHRFANHEYVNFLRKVSTGTCTEEEFKLMKSSYIVYLSHDERKKFKNSIRICATNDTANEYNVEKLKSLKNPIAIIHAQNNNKTAFQSSDDLADGLTNVLSLCIGAKIMLRRNVNVSRGLVNGCIGVLKHILYMKGCRPPSVPVCVLVHFENVDTTDLDINYIPSLPILTQ</sequence>
<dbReference type="SUPFAM" id="SSF52540">
    <property type="entry name" value="P-loop containing nucleoside triphosphate hydrolases"/>
    <property type="match status" value="1"/>
</dbReference>
<keyword evidence="4 10" id="KW-0347">Helicase</keyword>
<evidence type="ECO:0000313" key="10">
    <source>
        <dbReference type="EMBL" id="KAK3911391.1"/>
    </source>
</evidence>
<dbReference type="Proteomes" id="UP001219518">
    <property type="component" value="Unassembled WGS sequence"/>
</dbReference>
<dbReference type="Pfam" id="PF21530">
    <property type="entry name" value="Pif1_2B_dom"/>
    <property type="match status" value="1"/>
</dbReference>
<evidence type="ECO:0000256" key="3">
    <source>
        <dbReference type="ARBA" id="ARBA00022801"/>
    </source>
</evidence>
<feature type="domain" description="DNA helicase Pif1-like 2B" evidence="9">
    <location>
        <begin position="109"/>
        <end position="137"/>
    </location>
</feature>
<evidence type="ECO:0000256" key="6">
    <source>
        <dbReference type="ARBA" id="ARBA00023125"/>
    </source>
</evidence>
<evidence type="ECO:0000256" key="7">
    <source>
        <dbReference type="ARBA" id="ARBA00023204"/>
    </source>
</evidence>
<evidence type="ECO:0000256" key="2">
    <source>
        <dbReference type="ARBA" id="ARBA00022763"/>
    </source>
</evidence>
<dbReference type="PANTHER" id="PTHR47642">
    <property type="entry name" value="ATP-DEPENDENT DNA HELICASE"/>
    <property type="match status" value="1"/>
</dbReference>
<keyword evidence="7" id="KW-0234">DNA repair</keyword>
<organism evidence="10 11">
    <name type="scientific">Frankliniella fusca</name>
    <dbReference type="NCBI Taxonomy" id="407009"/>
    <lineage>
        <taxon>Eukaryota</taxon>
        <taxon>Metazoa</taxon>
        <taxon>Ecdysozoa</taxon>
        <taxon>Arthropoda</taxon>
        <taxon>Hexapoda</taxon>
        <taxon>Insecta</taxon>
        <taxon>Pterygota</taxon>
        <taxon>Neoptera</taxon>
        <taxon>Paraneoptera</taxon>
        <taxon>Thysanoptera</taxon>
        <taxon>Terebrantia</taxon>
        <taxon>Thripoidea</taxon>
        <taxon>Thripidae</taxon>
        <taxon>Frankliniella</taxon>
    </lineage>
</organism>
<comment type="caution">
    <text evidence="10">The sequence shown here is derived from an EMBL/GenBank/DDBJ whole genome shotgun (WGS) entry which is preliminary data.</text>
</comment>
<dbReference type="InterPro" id="IPR051055">
    <property type="entry name" value="PIF1_helicase"/>
</dbReference>
<proteinExistence type="predicted"/>
<protein>
    <submittedName>
        <fullName evidence="10">ATP-dependent DNA helicase</fullName>
    </submittedName>
</protein>
<gene>
    <name evidence="10" type="ORF">KUF71_004393</name>
</gene>
<dbReference type="PANTHER" id="PTHR47642:SF5">
    <property type="entry name" value="ATP-DEPENDENT DNA HELICASE"/>
    <property type="match status" value="1"/>
</dbReference>
<reference evidence="10" key="1">
    <citation type="submission" date="2021-07" db="EMBL/GenBank/DDBJ databases">
        <authorList>
            <person name="Catto M.A."/>
            <person name="Jacobson A."/>
            <person name="Kennedy G."/>
            <person name="Labadie P."/>
            <person name="Hunt B.G."/>
            <person name="Srinivasan R."/>
        </authorList>
    </citation>
    <scope>NUCLEOTIDE SEQUENCE</scope>
    <source>
        <strain evidence="10">PL_HMW_Pooled</strain>
        <tissue evidence="10">Head</tissue>
    </source>
</reference>
<evidence type="ECO:0000256" key="4">
    <source>
        <dbReference type="ARBA" id="ARBA00022806"/>
    </source>
</evidence>
<keyword evidence="8" id="KW-0413">Isomerase</keyword>
<accession>A0AAE1L961</accession>
<name>A0AAE1L961_9NEOP</name>
<evidence type="ECO:0000259" key="9">
    <source>
        <dbReference type="Pfam" id="PF21530"/>
    </source>
</evidence>
<keyword evidence="6" id="KW-0238">DNA-binding</keyword>
<keyword evidence="1" id="KW-0547">Nucleotide-binding</keyword>
<keyword evidence="2" id="KW-0227">DNA damage</keyword>
<dbReference type="GO" id="GO:0004386">
    <property type="term" value="F:helicase activity"/>
    <property type="evidence" value="ECO:0007669"/>
    <property type="project" value="UniProtKB-KW"/>
</dbReference>
<evidence type="ECO:0000256" key="5">
    <source>
        <dbReference type="ARBA" id="ARBA00022840"/>
    </source>
</evidence>
<evidence type="ECO:0000313" key="11">
    <source>
        <dbReference type="Proteomes" id="UP001219518"/>
    </source>
</evidence>
<evidence type="ECO:0000256" key="8">
    <source>
        <dbReference type="ARBA" id="ARBA00023235"/>
    </source>
</evidence>
<dbReference type="InterPro" id="IPR027417">
    <property type="entry name" value="P-loop_NTPase"/>
</dbReference>
<dbReference type="EMBL" id="JAHWGI010000264">
    <property type="protein sequence ID" value="KAK3911391.1"/>
    <property type="molecule type" value="Genomic_DNA"/>
</dbReference>
<dbReference type="InterPro" id="IPR049163">
    <property type="entry name" value="Pif1-like_2B_dom"/>
</dbReference>
<keyword evidence="3" id="KW-0378">Hydrolase</keyword>
<keyword evidence="5" id="KW-0067">ATP-binding</keyword>
<reference evidence="10" key="2">
    <citation type="journal article" date="2023" name="BMC Genomics">
        <title>Pest status, molecular evolution, and epigenetic factors derived from the genome assembly of Frankliniella fusca, a thysanopteran phytovirus vector.</title>
        <authorList>
            <person name="Catto M.A."/>
            <person name="Labadie P.E."/>
            <person name="Jacobson A.L."/>
            <person name="Kennedy G.G."/>
            <person name="Srinivasan R."/>
            <person name="Hunt B.G."/>
        </authorList>
    </citation>
    <scope>NUCLEOTIDE SEQUENCE</scope>
    <source>
        <strain evidence="10">PL_HMW_Pooled</strain>
    </source>
</reference>
<evidence type="ECO:0000256" key="1">
    <source>
        <dbReference type="ARBA" id="ARBA00022741"/>
    </source>
</evidence>